<evidence type="ECO:0000313" key="2">
    <source>
        <dbReference type="Proteomes" id="UP000593970"/>
    </source>
</evidence>
<gene>
    <name evidence="1" type="ORF">HF909_01500</name>
</gene>
<accession>A0AA92H0A5</accession>
<dbReference type="EMBL" id="CP051169">
    <property type="protein sequence ID" value="QOK95245.1"/>
    <property type="molecule type" value="Genomic_DNA"/>
</dbReference>
<dbReference type="AlphaFoldDB" id="A0AA92H0A5"/>
<name>A0AA92H0A5_RALSL</name>
<sequence length="87" mass="9642">MNHSITPLTVSVYPIQQEPGVWFANYMISEYRNGAERVVASVSMRHATHHSEAKAKQAARRAGESAAACMRLQQAAHRHAQSTRLIA</sequence>
<organism evidence="1 2">
    <name type="scientific">Ralstonia solanacearum</name>
    <name type="common">Pseudomonas solanacearum</name>
    <dbReference type="NCBI Taxonomy" id="305"/>
    <lineage>
        <taxon>Bacteria</taxon>
        <taxon>Pseudomonadati</taxon>
        <taxon>Pseudomonadota</taxon>
        <taxon>Betaproteobacteria</taxon>
        <taxon>Burkholderiales</taxon>
        <taxon>Burkholderiaceae</taxon>
        <taxon>Ralstonia</taxon>
        <taxon>Ralstonia solanacearum species complex</taxon>
    </lineage>
</organism>
<protein>
    <submittedName>
        <fullName evidence="1">Isochorismatase</fullName>
    </submittedName>
</protein>
<dbReference type="Proteomes" id="UP000593970">
    <property type="component" value="Chromosome"/>
</dbReference>
<reference evidence="2" key="1">
    <citation type="submission" date="2020-04" db="EMBL/GenBank/DDBJ databases">
        <title>Ralstonia solanacearum UW576, UW763, UW773, and UW774.</title>
        <authorList>
            <person name="Steidl O."/>
            <person name="Truchon A."/>
            <person name="Allen C."/>
        </authorList>
    </citation>
    <scope>NUCLEOTIDE SEQUENCE [LARGE SCALE GENOMIC DNA]</scope>
    <source>
        <strain evidence="2">UW774</strain>
    </source>
</reference>
<proteinExistence type="predicted"/>
<evidence type="ECO:0000313" key="1">
    <source>
        <dbReference type="EMBL" id="QOK95245.1"/>
    </source>
</evidence>